<evidence type="ECO:0000313" key="1">
    <source>
        <dbReference type="EMBL" id="EDQ50890.1"/>
    </source>
</evidence>
<reference evidence="1" key="1">
    <citation type="journal article" date="2008" name="Science">
        <title>The Physcomitrella genome reveals evolutionary insights into the conquest of land by plants.</title>
        <authorList>
            <person name="Rensing S."/>
            <person name="Lang D."/>
            <person name="Zimmer A."/>
            <person name="Terry A."/>
            <person name="Salamov A."/>
            <person name="Shapiro H."/>
            <person name="Nishiyama T."/>
            <person name="Perroud P.-F."/>
            <person name="Lindquist E."/>
            <person name="Kamisugi Y."/>
            <person name="Tanahashi T."/>
            <person name="Sakakibara K."/>
            <person name="Fujita T."/>
            <person name="Oishi K."/>
            <person name="Shin-I T."/>
            <person name="Kuroki Y."/>
            <person name="Toyoda A."/>
            <person name="Suzuki Y."/>
            <person name="Hashimoto A."/>
            <person name="Yamaguchi K."/>
            <person name="Sugano A."/>
            <person name="Kohara Y."/>
            <person name="Fujiyama A."/>
            <person name="Anterola A."/>
            <person name="Aoki S."/>
            <person name="Ashton N."/>
            <person name="Barbazuk W.B."/>
            <person name="Barker E."/>
            <person name="Bennetzen J."/>
            <person name="Bezanilla M."/>
            <person name="Blankenship R."/>
            <person name="Cho S.H."/>
            <person name="Dutcher S."/>
            <person name="Estelle M."/>
            <person name="Fawcett J.A."/>
            <person name="Gundlach H."/>
            <person name="Hanada K."/>
            <person name="Heyl A."/>
            <person name="Hicks K.A."/>
            <person name="Hugh J."/>
            <person name="Lohr M."/>
            <person name="Mayer K."/>
            <person name="Melkozernov A."/>
            <person name="Murata T."/>
            <person name="Nelson D."/>
            <person name="Pils B."/>
            <person name="Prigge M."/>
            <person name="Reiss B."/>
            <person name="Renner T."/>
            <person name="Rombauts S."/>
            <person name="Rushton P."/>
            <person name="Sanderfoot A."/>
            <person name="Schween G."/>
            <person name="Shiu S.-H."/>
            <person name="Stueber K."/>
            <person name="Theodoulou F.L."/>
            <person name="Tu H."/>
            <person name="Van de Peer Y."/>
            <person name="Verrier P.J."/>
            <person name="Waters E."/>
            <person name="Wood A."/>
            <person name="Yang L."/>
            <person name="Cove D."/>
            <person name="Cuming A."/>
            <person name="Hasebe M."/>
            <person name="Lucas S."/>
            <person name="Mishler D.B."/>
            <person name="Reski R."/>
            <person name="Grigoriev I."/>
            <person name="Quatrano R.S."/>
            <person name="Boore J.L."/>
        </authorList>
    </citation>
    <scope>NUCLEOTIDE SEQUENCE [LARGE SCALE GENOMIC DNA]</scope>
</reference>
<protein>
    <submittedName>
        <fullName evidence="1">Predicted protein</fullName>
    </submittedName>
</protein>
<name>A9U0A2_PHYPA</name>
<dbReference type="AlphaFoldDB" id="A9U0A2"/>
<dbReference type="EMBL" id="DS545284">
    <property type="protein sequence ID" value="EDQ50890.1"/>
    <property type="molecule type" value="Genomic_DNA"/>
</dbReference>
<organism>
    <name type="scientific">Physcomitrium patens</name>
    <name type="common">Spreading-leaved earth moss</name>
    <name type="synonym">Physcomitrella patens</name>
    <dbReference type="NCBI Taxonomy" id="3218"/>
    <lineage>
        <taxon>Eukaryota</taxon>
        <taxon>Viridiplantae</taxon>
        <taxon>Streptophyta</taxon>
        <taxon>Embryophyta</taxon>
        <taxon>Bryophyta</taxon>
        <taxon>Bryophytina</taxon>
        <taxon>Bryopsida</taxon>
        <taxon>Funariidae</taxon>
        <taxon>Funariales</taxon>
        <taxon>Funariaceae</taxon>
        <taxon>Physcomitrium</taxon>
    </lineage>
</organism>
<feature type="non-terminal residue" evidence="1">
    <location>
        <position position="1"/>
    </location>
</feature>
<gene>
    <name evidence="1" type="ORF">PHYPADRAFT_153738</name>
</gene>
<sequence length="70" mass="8223">KFDMTSLGLYCKYLGIKFYQSLHDFFLYQIEYPCKIVIEYAINNANLSKILLSINLQLCRDIDTSHIDPI</sequence>
<accession>A9U0A2</accession>
<proteinExistence type="predicted"/>